<sequence length="95" mass="11206">MADYFNSLPDGWTIYVWLIAAAGILIGAGFFLRWAVKNFQFDEDIKYLVFDESDKDKMSDEEFKRAKKVTEDQEELRKKVLRKRAEERAAKHAQK</sequence>
<keyword evidence="1" id="KW-0812">Transmembrane</keyword>
<organism evidence="2">
    <name type="scientific">hydrothermal vent metagenome</name>
    <dbReference type="NCBI Taxonomy" id="652676"/>
    <lineage>
        <taxon>unclassified sequences</taxon>
        <taxon>metagenomes</taxon>
        <taxon>ecological metagenomes</taxon>
    </lineage>
</organism>
<dbReference type="AlphaFoldDB" id="A0A3B0ZX01"/>
<reference evidence="2" key="1">
    <citation type="submission" date="2018-06" db="EMBL/GenBank/DDBJ databases">
        <authorList>
            <person name="Zhirakovskaya E."/>
        </authorList>
    </citation>
    <scope>NUCLEOTIDE SEQUENCE</scope>
</reference>
<keyword evidence="1" id="KW-1133">Transmembrane helix</keyword>
<dbReference type="EMBL" id="UOFO01000084">
    <property type="protein sequence ID" value="VAW85994.1"/>
    <property type="molecule type" value="Genomic_DNA"/>
</dbReference>
<keyword evidence="1" id="KW-0472">Membrane</keyword>
<gene>
    <name evidence="2" type="ORF">MNBD_GAMMA16-68</name>
</gene>
<evidence type="ECO:0000313" key="2">
    <source>
        <dbReference type="EMBL" id="VAW85994.1"/>
    </source>
</evidence>
<accession>A0A3B0ZX01</accession>
<feature type="transmembrane region" description="Helical" evidence="1">
    <location>
        <begin position="12"/>
        <end position="36"/>
    </location>
</feature>
<evidence type="ECO:0000256" key="1">
    <source>
        <dbReference type="SAM" id="Phobius"/>
    </source>
</evidence>
<protein>
    <submittedName>
        <fullName evidence="2">Uncharacterized protein</fullName>
    </submittedName>
</protein>
<name>A0A3B0ZX01_9ZZZZ</name>
<proteinExistence type="predicted"/>